<sequence length="298" mass="32703">MMNNVKILTLAALLLASCNDDRSGYDASGTFEAVETIISAEASGVIQELNVQEGQLLQTGQMVGYIDSTQLHLKKRQLQAQIGAVLSRKPNVAIQLAALQEQLHQAIREQQRIANMAEADAATPKQLDDANAQVAVIKKQIAAQRSSLGITASSLTEEASPLEIQIAQLEDQLAKSRIVNPLEGTVLVKYAEANETAIVGKPLYKIADLSSIILRAYVTGPQFTQIKLHQQVTVLVDDAAGKYREYEGIVEWISDKAEFTPKTIQTKDERENLVYATKIRVKNDGLLKIGMYGQVRFN</sequence>
<dbReference type="PROSITE" id="PS51257">
    <property type="entry name" value="PROKAR_LIPOPROTEIN"/>
    <property type="match status" value="1"/>
</dbReference>
<dbReference type="GO" id="GO:1990281">
    <property type="term" value="C:efflux pump complex"/>
    <property type="evidence" value="ECO:0007669"/>
    <property type="project" value="TreeGrafter"/>
</dbReference>
<name>A0A917MFP6_9SPHI</name>
<dbReference type="GO" id="GO:0015562">
    <property type="term" value="F:efflux transmembrane transporter activity"/>
    <property type="evidence" value="ECO:0007669"/>
    <property type="project" value="TreeGrafter"/>
</dbReference>
<dbReference type="RefSeq" id="WP_229738944.1">
    <property type="nucleotide sequence ID" value="NZ_BMER01000007.1"/>
</dbReference>
<proteinExistence type="predicted"/>
<accession>A0A917MFP6</accession>
<dbReference type="Gene3D" id="2.40.50.100">
    <property type="match status" value="1"/>
</dbReference>
<evidence type="ECO:0000313" key="2">
    <source>
        <dbReference type="Proteomes" id="UP000660862"/>
    </source>
</evidence>
<dbReference type="Gene3D" id="2.40.30.170">
    <property type="match status" value="1"/>
</dbReference>
<dbReference type="PANTHER" id="PTHR30469:SF33">
    <property type="entry name" value="SLR1207 PROTEIN"/>
    <property type="match status" value="1"/>
</dbReference>
<gene>
    <name evidence="1" type="ORF">GCM10007415_46760</name>
</gene>
<dbReference type="EMBL" id="BMER01000007">
    <property type="protein sequence ID" value="GGH05030.1"/>
    <property type="molecule type" value="Genomic_DNA"/>
</dbReference>
<keyword evidence="2" id="KW-1185">Reference proteome</keyword>
<dbReference type="AlphaFoldDB" id="A0A917MFP6"/>
<dbReference type="PANTHER" id="PTHR30469">
    <property type="entry name" value="MULTIDRUG RESISTANCE PROTEIN MDTA"/>
    <property type="match status" value="1"/>
</dbReference>
<organism evidence="1 2">
    <name type="scientific">Parapedobacter pyrenivorans</name>
    <dbReference type="NCBI Taxonomy" id="1305674"/>
    <lineage>
        <taxon>Bacteria</taxon>
        <taxon>Pseudomonadati</taxon>
        <taxon>Bacteroidota</taxon>
        <taxon>Sphingobacteriia</taxon>
        <taxon>Sphingobacteriales</taxon>
        <taxon>Sphingobacteriaceae</taxon>
        <taxon>Parapedobacter</taxon>
    </lineage>
</organism>
<dbReference type="Proteomes" id="UP000660862">
    <property type="component" value="Unassembled WGS sequence"/>
</dbReference>
<reference evidence="1" key="2">
    <citation type="submission" date="2020-09" db="EMBL/GenBank/DDBJ databases">
        <authorList>
            <person name="Sun Q."/>
            <person name="Zhou Y."/>
        </authorList>
    </citation>
    <scope>NUCLEOTIDE SEQUENCE</scope>
    <source>
        <strain evidence="1">CGMCC 1.12195</strain>
    </source>
</reference>
<evidence type="ECO:0000313" key="1">
    <source>
        <dbReference type="EMBL" id="GGH05030.1"/>
    </source>
</evidence>
<comment type="caution">
    <text evidence="1">The sequence shown here is derived from an EMBL/GenBank/DDBJ whole genome shotgun (WGS) entry which is preliminary data.</text>
</comment>
<reference evidence="1" key="1">
    <citation type="journal article" date="2014" name="Int. J. Syst. Evol. Microbiol.">
        <title>Complete genome sequence of Corynebacterium casei LMG S-19264T (=DSM 44701T), isolated from a smear-ripened cheese.</title>
        <authorList>
            <consortium name="US DOE Joint Genome Institute (JGI-PGF)"/>
            <person name="Walter F."/>
            <person name="Albersmeier A."/>
            <person name="Kalinowski J."/>
            <person name="Ruckert C."/>
        </authorList>
    </citation>
    <scope>NUCLEOTIDE SEQUENCE</scope>
    <source>
        <strain evidence="1">CGMCC 1.12195</strain>
    </source>
</reference>
<dbReference type="SUPFAM" id="SSF111369">
    <property type="entry name" value="HlyD-like secretion proteins"/>
    <property type="match status" value="1"/>
</dbReference>
<protein>
    <submittedName>
        <fullName evidence="1">Membrane protein</fullName>
    </submittedName>
</protein>